<dbReference type="EMBL" id="ML987191">
    <property type="protein sequence ID" value="KAF2253439.1"/>
    <property type="molecule type" value="Genomic_DNA"/>
</dbReference>
<feature type="compositionally biased region" description="Basic residues" evidence="1">
    <location>
        <begin position="544"/>
        <end position="555"/>
    </location>
</feature>
<feature type="compositionally biased region" description="Basic and acidic residues" evidence="1">
    <location>
        <begin position="378"/>
        <end position="388"/>
    </location>
</feature>
<evidence type="ECO:0000259" key="2">
    <source>
        <dbReference type="Pfam" id="PF25438"/>
    </source>
</evidence>
<dbReference type="Proteomes" id="UP000800094">
    <property type="component" value="Unassembled WGS sequence"/>
</dbReference>
<feature type="compositionally biased region" description="Low complexity" evidence="1">
    <location>
        <begin position="389"/>
        <end position="409"/>
    </location>
</feature>
<protein>
    <recommendedName>
        <fullName evidence="2">DUF7896 domain-containing protein</fullName>
    </recommendedName>
</protein>
<feature type="region of interest" description="Disordered" evidence="1">
    <location>
        <begin position="592"/>
        <end position="633"/>
    </location>
</feature>
<keyword evidence="4" id="KW-1185">Reference proteome</keyword>
<evidence type="ECO:0000313" key="4">
    <source>
        <dbReference type="Proteomes" id="UP000800094"/>
    </source>
</evidence>
<name>A0A6A6IT11_9PLEO</name>
<dbReference type="Pfam" id="PF25438">
    <property type="entry name" value="DUF7896"/>
    <property type="match status" value="1"/>
</dbReference>
<evidence type="ECO:0000313" key="3">
    <source>
        <dbReference type="EMBL" id="KAF2253439.1"/>
    </source>
</evidence>
<proteinExistence type="predicted"/>
<dbReference type="PANTHER" id="PTHR42031:SF1">
    <property type="entry name" value="KEY LIME PATHOGENICITY PROTEIN"/>
    <property type="match status" value="1"/>
</dbReference>
<dbReference type="InterPro" id="IPR057218">
    <property type="entry name" value="DUF7896"/>
</dbReference>
<feature type="compositionally biased region" description="Low complexity" evidence="1">
    <location>
        <begin position="265"/>
        <end position="279"/>
    </location>
</feature>
<feature type="domain" description="DUF7896" evidence="2">
    <location>
        <begin position="504"/>
        <end position="583"/>
    </location>
</feature>
<sequence>MLPCWAWPSSFVHRLRDPLPGAPSDVLRHEPTHRWRLVDNGPAVRLLIAPVAAACFPSIVNTTVSIMAAAFASTNIQIPELEQLKRNFWNTYAHLPEQQRLELWSQCASMPTGNAANAVAQPSLAHQTPRSMSYSTFDMTQLPTSDSGSMDRVRSAPAAVAMGRSISSTGTTSQLQRCSSSLSNPCDELSTDYTFSSGSASVRRQSSLQPIVETSPFSNEGMVEYTPEQYITTCIEPSGSPSLSLSQPQNPRQLHVQLTPTAQWSPSLDDSTSPSTPSTALMTPVTQAGNTMSRQCSLNPFFDDVSMLRVQSDASSFFTVLSEDGAFSFLSDVDEKSISNCVDNPPFLNFTGPPSESFLCPAPVSASVSALASSEHKNMRDLAEDMRRSASASSESDASNASASSTSTRQSRREREIAAQASRKIAPKAVASNDETKSASSNVSMVRIRSEDGSSKNVGVISKAPYVRPQHPKIMCPHCNERREGFRGTHELERHVQRAHVAVRKGYICIDASPDKKFLANCKHCRNKKTYGAYYNAAAHLRRAHFHPRKRGRKGKHDEKRGGIGGGDDPPMDYLKQNWIREVEVQNKQIIGQSPDSASEGAEPSFDATHDVDSAYSSQSSLPQPPTTDVSMSIDTTNQYIDYSMCMTESEPMYDPRIVYTNEPNNTSTGDISNFQFDAYMA</sequence>
<evidence type="ECO:0000256" key="1">
    <source>
        <dbReference type="SAM" id="MobiDB-lite"/>
    </source>
</evidence>
<accession>A0A6A6IT11</accession>
<dbReference type="GeneID" id="54579911"/>
<dbReference type="AlphaFoldDB" id="A0A6A6IT11"/>
<organism evidence="3 4">
    <name type="scientific">Trematosphaeria pertusa</name>
    <dbReference type="NCBI Taxonomy" id="390896"/>
    <lineage>
        <taxon>Eukaryota</taxon>
        <taxon>Fungi</taxon>
        <taxon>Dikarya</taxon>
        <taxon>Ascomycota</taxon>
        <taxon>Pezizomycotina</taxon>
        <taxon>Dothideomycetes</taxon>
        <taxon>Pleosporomycetidae</taxon>
        <taxon>Pleosporales</taxon>
        <taxon>Massarineae</taxon>
        <taxon>Trematosphaeriaceae</taxon>
        <taxon>Trematosphaeria</taxon>
    </lineage>
</organism>
<dbReference type="PANTHER" id="PTHR42031">
    <property type="entry name" value="KEY LIME PATHOGENICITY PROTEIN"/>
    <property type="match status" value="1"/>
</dbReference>
<feature type="region of interest" description="Disordered" evidence="1">
    <location>
        <begin position="260"/>
        <end position="279"/>
    </location>
</feature>
<feature type="region of interest" description="Disordered" evidence="1">
    <location>
        <begin position="544"/>
        <end position="573"/>
    </location>
</feature>
<dbReference type="OrthoDB" id="5377599at2759"/>
<reference evidence="3" key="1">
    <citation type="journal article" date="2020" name="Stud. Mycol.">
        <title>101 Dothideomycetes genomes: a test case for predicting lifestyles and emergence of pathogens.</title>
        <authorList>
            <person name="Haridas S."/>
            <person name="Albert R."/>
            <person name="Binder M."/>
            <person name="Bloem J."/>
            <person name="Labutti K."/>
            <person name="Salamov A."/>
            <person name="Andreopoulos B."/>
            <person name="Baker S."/>
            <person name="Barry K."/>
            <person name="Bills G."/>
            <person name="Bluhm B."/>
            <person name="Cannon C."/>
            <person name="Castanera R."/>
            <person name="Culley D."/>
            <person name="Daum C."/>
            <person name="Ezra D."/>
            <person name="Gonzalez J."/>
            <person name="Henrissat B."/>
            <person name="Kuo A."/>
            <person name="Liang C."/>
            <person name="Lipzen A."/>
            <person name="Lutzoni F."/>
            <person name="Magnuson J."/>
            <person name="Mondo S."/>
            <person name="Nolan M."/>
            <person name="Ohm R."/>
            <person name="Pangilinan J."/>
            <person name="Park H.-J."/>
            <person name="Ramirez L."/>
            <person name="Alfaro M."/>
            <person name="Sun H."/>
            <person name="Tritt A."/>
            <person name="Yoshinaga Y."/>
            <person name="Zwiers L.-H."/>
            <person name="Turgeon B."/>
            <person name="Goodwin S."/>
            <person name="Spatafora J."/>
            <person name="Crous P."/>
            <person name="Grigoriev I."/>
        </authorList>
    </citation>
    <scope>NUCLEOTIDE SEQUENCE</scope>
    <source>
        <strain evidence="3">CBS 122368</strain>
    </source>
</reference>
<feature type="region of interest" description="Disordered" evidence="1">
    <location>
        <begin position="378"/>
        <end position="443"/>
    </location>
</feature>
<gene>
    <name evidence="3" type="ORF">BU26DRAFT_501618</name>
</gene>
<dbReference type="RefSeq" id="XP_033688443.1">
    <property type="nucleotide sequence ID" value="XM_033826581.1"/>
</dbReference>